<feature type="compositionally biased region" description="Basic and acidic residues" evidence="1">
    <location>
        <begin position="681"/>
        <end position="691"/>
    </location>
</feature>
<feature type="region of interest" description="Disordered" evidence="1">
    <location>
        <begin position="611"/>
        <end position="651"/>
    </location>
</feature>
<feature type="region of interest" description="Disordered" evidence="1">
    <location>
        <begin position="1971"/>
        <end position="2006"/>
    </location>
</feature>
<feature type="compositionally biased region" description="Pro residues" evidence="1">
    <location>
        <begin position="1199"/>
        <end position="1209"/>
    </location>
</feature>
<reference evidence="3" key="1">
    <citation type="journal article" date="2019" name="Nat. Commun.">
        <title>Expansion of phycobilisome linker gene families in mesophilic red algae.</title>
        <authorList>
            <person name="Lee J."/>
            <person name="Kim D."/>
            <person name="Bhattacharya D."/>
            <person name="Yoon H.S."/>
        </authorList>
    </citation>
    <scope>NUCLEOTIDE SEQUENCE [LARGE SCALE GENOMIC DNA]</scope>
    <source>
        <strain evidence="3">CCMP 1328</strain>
    </source>
</reference>
<feature type="compositionally biased region" description="Polar residues" evidence="1">
    <location>
        <begin position="733"/>
        <end position="745"/>
    </location>
</feature>
<feature type="compositionally biased region" description="Low complexity" evidence="1">
    <location>
        <begin position="1420"/>
        <end position="1430"/>
    </location>
</feature>
<feature type="region of interest" description="Disordered" evidence="1">
    <location>
        <begin position="1814"/>
        <end position="1838"/>
    </location>
</feature>
<feature type="region of interest" description="Disordered" evidence="1">
    <location>
        <begin position="1019"/>
        <end position="1136"/>
    </location>
</feature>
<feature type="compositionally biased region" description="Acidic residues" evidence="1">
    <location>
        <begin position="554"/>
        <end position="563"/>
    </location>
</feature>
<comment type="caution">
    <text evidence="2">The sequence shown here is derived from an EMBL/GenBank/DDBJ whole genome shotgun (WGS) entry which is preliminary data.</text>
</comment>
<feature type="compositionally biased region" description="Low complexity" evidence="1">
    <location>
        <begin position="1096"/>
        <end position="1127"/>
    </location>
</feature>
<feature type="compositionally biased region" description="Polar residues" evidence="1">
    <location>
        <begin position="1548"/>
        <end position="1557"/>
    </location>
</feature>
<evidence type="ECO:0000256" key="1">
    <source>
        <dbReference type="SAM" id="MobiDB-lite"/>
    </source>
</evidence>
<evidence type="ECO:0000313" key="3">
    <source>
        <dbReference type="Proteomes" id="UP000324585"/>
    </source>
</evidence>
<feature type="region of interest" description="Disordered" evidence="1">
    <location>
        <begin position="1281"/>
        <end position="1519"/>
    </location>
</feature>
<dbReference type="Proteomes" id="UP000324585">
    <property type="component" value="Unassembled WGS sequence"/>
</dbReference>
<feature type="region of interest" description="Disordered" evidence="1">
    <location>
        <begin position="1192"/>
        <end position="1244"/>
    </location>
</feature>
<feature type="compositionally biased region" description="Polar residues" evidence="1">
    <location>
        <begin position="1029"/>
        <end position="1040"/>
    </location>
</feature>
<feature type="compositionally biased region" description="Low complexity" evidence="1">
    <location>
        <begin position="1362"/>
        <end position="1372"/>
    </location>
</feature>
<protein>
    <submittedName>
        <fullName evidence="2">Nucleoporin AMO1</fullName>
    </submittedName>
</protein>
<feature type="region of interest" description="Disordered" evidence="1">
    <location>
        <begin position="1622"/>
        <end position="1642"/>
    </location>
</feature>
<keyword evidence="3" id="KW-1185">Reference proteome</keyword>
<feature type="compositionally biased region" description="Polar residues" evidence="1">
    <location>
        <begin position="1497"/>
        <end position="1517"/>
    </location>
</feature>
<name>A0A5J4Z183_PORPP</name>
<dbReference type="EMBL" id="VRMN01000002">
    <property type="protein sequence ID" value="KAA8497376.1"/>
    <property type="molecule type" value="Genomic_DNA"/>
</dbReference>
<feature type="compositionally biased region" description="Polar residues" evidence="1">
    <location>
        <begin position="765"/>
        <end position="776"/>
    </location>
</feature>
<feature type="compositionally biased region" description="Polar residues" evidence="1">
    <location>
        <begin position="568"/>
        <end position="591"/>
    </location>
</feature>
<accession>A0A5J4Z183</accession>
<dbReference type="OMA" id="HWREFAL"/>
<feature type="region of interest" description="Disordered" evidence="1">
    <location>
        <begin position="951"/>
        <end position="973"/>
    </location>
</feature>
<feature type="compositionally biased region" description="Basic and acidic residues" evidence="1">
    <location>
        <begin position="1223"/>
        <end position="1235"/>
    </location>
</feature>
<feature type="region of interest" description="Disordered" evidence="1">
    <location>
        <begin position="1745"/>
        <end position="1764"/>
    </location>
</feature>
<organism evidence="2 3">
    <name type="scientific">Porphyridium purpureum</name>
    <name type="common">Red alga</name>
    <name type="synonym">Porphyridium cruentum</name>
    <dbReference type="NCBI Taxonomy" id="35688"/>
    <lineage>
        <taxon>Eukaryota</taxon>
        <taxon>Rhodophyta</taxon>
        <taxon>Bangiophyceae</taxon>
        <taxon>Porphyridiales</taxon>
        <taxon>Porphyridiaceae</taxon>
        <taxon>Porphyridium</taxon>
    </lineage>
</organism>
<feature type="compositionally biased region" description="Low complexity" evidence="1">
    <location>
        <begin position="752"/>
        <end position="764"/>
    </location>
</feature>
<evidence type="ECO:0000313" key="2">
    <source>
        <dbReference type="EMBL" id="KAA8497376.1"/>
    </source>
</evidence>
<gene>
    <name evidence="2" type="ORF">FVE85_1105</name>
</gene>
<dbReference type="SUPFAM" id="SSF117289">
    <property type="entry name" value="Nucleoporin domain"/>
    <property type="match status" value="1"/>
</dbReference>
<feature type="compositionally biased region" description="Low complexity" evidence="1">
    <location>
        <begin position="1814"/>
        <end position="1834"/>
    </location>
</feature>
<proteinExistence type="predicted"/>
<feature type="compositionally biased region" description="Basic and acidic residues" evidence="1">
    <location>
        <begin position="621"/>
        <end position="631"/>
    </location>
</feature>
<feature type="region of interest" description="Disordered" evidence="1">
    <location>
        <begin position="536"/>
        <end position="595"/>
    </location>
</feature>
<dbReference type="OrthoDB" id="248320at2759"/>
<feature type="compositionally biased region" description="Pro residues" evidence="1">
    <location>
        <begin position="782"/>
        <end position="791"/>
    </location>
</feature>
<dbReference type="Gene3D" id="2.130.10.10">
    <property type="entry name" value="YVTN repeat-like/Quinoprotein amine dehydrogenase"/>
    <property type="match status" value="1"/>
</dbReference>
<dbReference type="InterPro" id="IPR015943">
    <property type="entry name" value="WD40/YVTN_repeat-like_dom_sf"/>
</dbReference>
<feature type="compositionally biased region" description="Low complexity" evidence="1">
    <location>
        <begin position="716"/>
        <end position="728"/>
    </location>
</feature>
<feature type="region of interest" description="Disordered" evidence="1">
    <location>
        <begin position="1548"/>
        <end position="1594"/>
    </location>
</feature>
<sequence length="2006" mass="207615">MAVASLDPEEVDFIRFVKEGHLRLCADGQTRADDAPELVVPRVQDDLIAADSRAGYLFVGDPSACALAVMRLRDFEKEAETHRELKPDAALPQADTVKRLVLGEANYVCSVHVSSADVVQACMFAEGRRGDADDDTDGFTAMLAVGTSDHPRATRADQVLIYDMAHIHAYIDDPSNRATMPAPAVTLRPRAPEVRISRFTFVPASVRATFADRPSRCPADVMWVLTSGAVEIRSVTRQDDALEVHRAKNDADFGSHASVVGPHRVCVATSSASVLFYDIDALSSSASGASVSHLSADDTRRVPAPACDEGEGTIIIHCGLLSPVHLLVIYYNLEDAMSNFVVVDMQTWQRTSLGMLCPSMVEMDEQEDEQFDETDLAPHMFVRCIPDMSCAVVASSQCTDLEVLHFDADQSTWLNYLLQEGSQASLPMAIQGHGTEDTYPVGLALDLTRMDPVLHRDAASGASDLPPMPRVLVLSTASVVVPFCVADDRRDVRCGLLGPPAVPVAIAWSDLLRSVSATPEIQLSGDKGQTQALASAASALLPDDSSVDEKSDSVDGDDDDDDEKAGRSFTSPAESDNLTDSASRSSGSTANEQEHADALNELKAVLEGGLALGKDPSSGAGREEGGGRSRVDASALGRETQSGLFAPQRVATTSVEITSDSIGAKVPPASFDAPAIASFPARDEAQAKETRQGVSNVAPFAVPSSASKNDRRDAVARAAEARALGARAPSESAPKSHQSGPTSLETPVLEPSSAEKSSTSSQAANASDATGVTDAQSLKPETGPPARPVPPRADDIQGQVQVLMDEIREEMNQTAQLVADTIQTVETRDIELSHFCKLVRDDAGSLSRKLKETMRMQRLRFDQVHDHVDWLGKANGQYQQTLFEMKRNQERARLAAAAVEHASEEAADIDIYEHKFGNSRAARSVRALEEKMGLVREMLAGLNAQIDRDAKAMQESEQIGEAHAQTQSRATPLRSVSSDVYRQIYSTMSAQGMRLKQISSLLESIENDVLYYEGNGSSEQLLRRPGNEDMTSTPSSSHLQNLAVRRRAGESLLASPSASRSSYSSHVMMTPLPPHAHKTSPSTGVRASGLRDRPSAYKYSAASAAGATGRSTTKSSHASYASSTSGTPYSQRSQVSEGTLRALKTLSCRKEHHAIRADARYEALFPSPAAPIAKAPSSKEKDGKATTLTSMKSRVFEPPQQPVRAPVPPKQFSDARQFAQEPVHQDSRGKTHDHGGLSAADTPSAFGFDARADARSSHAPEDDSLYRESWHRGFEGSAVKDSGFHAAKSDPNGAKLQQSALKTAAPQHMQRPQARPNTGGLPPDDSVYDKPKSAAQQMQKPQARPNTGGLPPDDSVYDKPKPAAQQMQKPQARPSAGGLPPDDSVYDKPKSAAQQMQKPQARPNTGGLPPDDSVYDKPKPAAQQMQKPQARPSAGGLPPDDSVYDKPKSAAQQMQKPQARPSAGGLPPDDSVYDKPKSAAQQMQKPQAWPGFGNISGARQESASGSVSGGNLFSDSRTAPSFTASSFAASKDGKPELVSSFSFGTAQSESSNASFAQPSRVDINAADVKQDQDKGSSPFGASPQEKPSFSSFGAASARSGSLAGGLSGLGGIADALSLGDSAASGNAETPGPPFGSTAPAFGSSPPAFGSTAAAFGSTAPAFGSTAPAFGSTSAAFGSSAPAFGSSAPAFGSSAPAFGKSAIGFAGQSSGGLSGPTSSTPSSGTGVGFGNASALGASSAPGNTPAFGSTAAGTPGAAFPSSSTSNTGSLFGQSAQLGSGFGQPSAFGATTQMSSAKGTGFGNAKSGSTAFGSASPLGSAPSAFGSSSPLGSLGPQNTTAFGSGAMSGTVRLPGGGFGSASGSAGTSGFGALANGASTGGGFGQPSGFGAVAQQGSTGFGTQGFGTSAQQAPAFGTPSGFGAAQQAAPFGASSGFGAPSGFGTAQSGFGQSAAQFGQSTAFGSLNGIGAGQAGGNSGFGGLAQQPTSGFGGQPQPHAPAPSFAARRM</sequence>
<feature type="region of interest" description="Disordered" evidence="1">
    <location>
        <begin position="677"/>
        <end position="794"/>
    </location>
</feature>
<feature type="compositionally biased region" description="Polar residues" evidence="1">
    <location>
        <begin position="964"/>
        <end position="973"/>
    </location>
</feature>
<feature type="compositionally biased region" description="Low complexity" evidence="1">
    <location>
        <begin position="1051"/>
        <end position="1065"/>
    </location>
</feature>